<dbReference type="RefSeq" id="WP_257635816.1">
    <property type="nucleotide sequence ID" value="NZ_JANIIC010000088.1"/>
</dbReference>
<name>A0A9X2S0Z3_STRMQ</name>
<dbReference type="EMBL" id="JANIIC010000088">
    <property type="protein sequence ID" value="MCQ8835694.1"/>
    <property type="molecule type" value="Genomic_DNA"/>
</dbReference>
<reference evidence="1" key="1">
    <citation type="submission" date="2022-06" db="EMBL/GenBank/DDBJ databases">
        <title>WGS of actinobacteria.</title>
        <authorList>
            <person name="Thawai C."/>
        </authorList>
    </citation>
    <scope>NUCLEOTIDE SEQUENCE</scope>
    <source>
        <strain evidence="1">DSM 42010</strain>
    </source>
</reference>
<proteinExistence type="predicted"/>
<accession>A0A9X2S0Z3</accession>
<keyword evidence="2" id="KW-1185">Reference proteome</keyword>
<evidence type="ECO:0000313" key="1">
    <source>
        <dbReference type="EMBL" id="MCQ8835694.1"/>
    </source>
</evidence>
<organism evidence="1 2">
    <name type="scientific">Streptomyces malaysiensis subsp. samsunensis</name>
    <dbReference type="NCBI Taxonomy" id="459658"/>
    <lineage>
        <taxon>Bacteria</taxon>
        <taxon>Bacillati</taxon>
        <taxon>Actinomycetota</taxon>
        <taxon>Actinomycetes</taxon>
        <taxon>Kitasatosporales</taxon>
        <taxon>Streptomycetaceae</taxon>
        <taxon>Streptomyces</taxon>
        <taxon>Streptomyces violaceusniger group</taxon>
    </lineage>
</organism>
<evidence type="ECO:0000313" key="2">
    <source>
        <dbReference type="Proteomes" id="UP001142400"/>
    </source>
</evidence>
<dbReference type="AlphaFoldDB" id="A0A9X2S0Z3"/>
<dbReference type="Proteomes" id="UP001142400">
    <property type="component" value="Unassembled WGS sequence"/>
</dbReference>
<sequence length="218" mass="23859">MLSRCPGVPAEEVFRDATCEPLPELQPPPARPGSPYVMDGHQATGIDAQGLELLIADAAARAHRMLTSALPGDETVTEDLWRDSVRIAASHQDEEIFSRLCTGTGRLPMELNFAVRAWKFGGEAGLDVLERMWLPPKKALDQALSSLHAEWDGSNPLYLRVWGNRITADGLDVQIRLGTGGLWYPYAREHGAWWPCGPTEQLAYAALQSALASSPGMR</sequence>
<comment type="caution">
    <text evidence="1">The sequence shown here is derived from an EMBL/GenBank/DDBJ whole genome shotgun (WGS) entry which is preliminary data.</text>
</comment>
<protein>
    <submittedName>
        <fullName evidence="1">Uncharacterized protein</fullName>
    </submittedName>
</protein>
<gene>
    <name evidence="1" type="ORF">NQU54_43455</name>
</gene>